<dbReference type="InterPro" id="IPR019734">
    <property type="entry name" value="TPR_rpt"/>
</dbReference>
<evidence type="ECO:0000313" key="4">
    <source>
        <dbReference type="EMBL" id="OSY88937.1"/>
    </source>
</evidence>
<dbReference type="InParanoid" id="A0A1Y2PGL4"/>
<dbReference type="SUPFAM" id="SSF48452">
    <property type="entry name" value="TPR-like"/>
    <property type="match status" value="1"/>
</dbReference>
<evidence type="ECO:0000256" key="3">
    <source>
        <dbReference type="SAM" id="Phobius"/>
    </source>
</evidence>
<evidence type="ECO:0000256" key="1">
    <source>
        <dbReference type="PROSITE-ProRule" id="PRU00339"/>
    </source>
</evidence>
<organism evidence="4 5">
    <name type="scientific">Tenacibaculum holothuriorum</name>
    <dbReference type="NCBI Taxonomy" id="1635173"/>
    <lineage>
        <taxon>Bacteria</taxon>
        <taxon>Pseudomonadati</taxon>
        <taxon>Bacteroidota</taxon>
        <taxon>Flavobacteriia</taxon>
        <taxon>Flavobacteriales</taxon>
        <taxon>Flavobacteriaceae</taxon>
        <taxon>Tenacibaculum</taxon>
    </lineage>
</organism>
<feature type="transmembrane region" description="Helical" evidence="3">
    <location>
        <begin position="79"/>
        <end position="97"/>
    </location>
</feature>
<dbReference type="Proteomes" id="UP000194221">
    <property type="component" value="Unassembled WGS sequence"/>
</dbReference>
<feature type="coiled-coil region" evidence="2">
    <location>
        <begin position="46"/>
        <end position="73"/>
    </location>
</feature>
<dbReference type="STRING" id="1635173.WH52_04540"/>
<reference evidence="4 5" key="1">
    <citation type="submission" date="2015-03" db="EMBL/GenBank/DDBJ databases">
        <title>Genome sequence of Tenacibaculum sp. S2-2, isolated from intestinal microbiota of sea cucumber, Apostichopus japonicas.</title>
        <authorList>
            <person name="Shao Z."/>
            <person name="Wang L."/>
            <person name="Li X."/>
        </authorList>
    </citation>
    <scope>NUCLEOTIDE SEQUENCE [LARGE SCALE GENOMIC DNA]</scope>
    <source>
        <strain evidence="4 5">S2-2</strain>
    </source>
</reference>
<keyword evidence="5" id="KW-1185">Reference proteome</keyword>
<keyword evidence="3" id="KW-1133">Transmembrane helix</keyword>
<dbReference type="OrthoDB" id="979271at2"/>
<dbReference type="InterPro" id="IPR011990">
    <property type="entry name" value="TPR-like_helical_dom_sf"/>
</dbReference>
<feature type="repeat" description="TPR" evidence="1">
    <location>
        <begin position="161"/>
        <end position="194"/>
    </location>
</feature>
<dbReference type="Gene3D" id="1.25.40.10">
    <property type="entry name" value="Tetratricopeptide repeat domain"/>
    <property type="match status" value="1"/>
</dbReference>
<evidence type="ECO:0000256" key="2">
    <source>
        <dbReference type="SAM" id="Coils"/>
    </source>
</evidence>
<gene>
    <name evidence="4" type="ORF">WH52_04540</name>
</gene>
<dbReference type="Pfam" id="PF13174">
    <property type="entry name" value="TPR_6"/>
    <property type="match status" value="1"/>
</dbReference>
<keyword evidence="2" id="KW-0175">Coiled coil</keyword>
<keyword evidence="3" id="KW-0472">Membrane</keyword>
<dbReference type="EMBL" id="LAPZ01000002">
    <property type="protein sequence ID" value="OSY88937.1"/>
    <property type="molecule type" value="Genomic_DNA"/>
</dbReference>
<dbReference type="RefSeq" id="WP_086029747.1">
    <property type="nucleotide sequence ID" value="NZ_LAPZ01000002.1"/>
</dbReference>
<comment type="caution">
    <text evidence="4">The sequence shown here is derived from an EMBL/GenBank/DDBJ whole genome shotgun (WGS) entry which is preliminary data.</text>
</comment>
<dbReference type="AlphaFoldDB" id="A0A1Y2PGL4"/>
<dbReference type="PROSITE" id="PS50005">
    <property type="entry name" value="TPR"/>
    <property type="match status" value="1"/>
</dbReference>
<keyword evidence="3" id="KW-0812">Transmembrane</keyword>
<evidence type="ECO:0000313" key="5">
    <source>
        <dbReference type="Proteomes" id="UP000194221"/>
    </source>
</evidence>
<keyword evidence="1" id="KW-0802">TPR repeat</keyword>
<protein>
    <submittedName>
        <fullName evidence="4">Uncharacterized protein</fullName>
    </submittedName>
</protein>
<accession>A0A1Y2PGL4</accession>
<sequence>MISKFPLIDKYFEDSLSAEEKKEFDSLLSNDSEFQKEFQYQKDVQFAIKSNERERLKKELQNLENTTITTKRKGFSRKWLAAASVIILLASFSYLLLVKESMMSNQELYNTYYTPYENVIHPLVRDDNSSLTNDAFLAYETNNYTRAVSLFTEAYKETKTNDLLLYKGISLLETKNTEEAIHTFNNYLETNPKYKTQTFWYLALANLNSDNKPEAKKWLEKVVLSNQEFKKEEAKELLKKLN</sequence>
<proteinExistence type="predicted"/>
<name>A0A1Y2PGL4_9FLAO</name>